<feature type="transmembrane region" description="Helical" evidence="1">
    <location>
        <begin position="135"/>
        <end position="156"/>
    </location>
</feature>
<reference evidence="2" key="1">
    <citation type="submission" date="2020-11" db="EMBL/GenBank/DDBJ databases">
        <authorList>
            <person name="Thieme N."/>
            <person name="Liebl W."/>
            <person name="Zverlov V."/>
        </authorList>
    </citation>
    <scope>NUCLEOTIDE SEQUENCE</scope>
    <source>
        <strain evidence="2">NT08</strain>
    </source>
</reference>
<evidence type="ECO:0000313" key="2">
    <source>
        <dbReference type="EMBL" id="MBF7810840.1"/>
    </source>
</evidence>
<comment type="caution">
    <text evidence="2">The sequence shown here is derived from an EMBL/GenBank/DDBJ whole genome shotgun (WGS) entry which is preliminary data.</text>
</comment>
<dbReference type="EMBL" id="JADOEF010000001">
    <property type="protein sequence ID" value="MBF7810840.1"/>
    <property type="molecule type" value="Genomic_DNA"/>
</dbReference>
<feature type="transmembrane region" description="Helical" evidence="1">
    <location>
        <begin position="51"/>
        <end position="77"/>
    </location>
</feature>
<feature type="transmembrane region" description="Helical" evidence="1">
    <location>
        <begin position="6"/>
        <end position="30"/>
    </location>
</feature>
<dbReference type="AlphaFoldDB" id="A0AAE2RSA2"/>
<proteinExistence type="predicted"/>
<feature type="transmembrane region" description="Helical" evidence="1">
    <location>
        <begin position="111"/>
        <end position="129"/>
    </location>
</feature>
<keyword evidence="1" id="KW-0472">Membrane</keyword>
<feature type="transmembrane region" description="Helical" evidence="1">
    <location>
        <begin position="83"/>
        <end position="104"/>
    </location>
</feature>
<dbReference type="Proteomes" id="UP000631418">
    <property type="component" value="Unassembled WGS sequence"/>
</dbReference>
<feature type="transmembrane region" description="Helical" evidence="1">
    <location>
        <begin position="176"/>
        <end position="193"/>
    </location>
</feature>
<keyword evidence="1" id="KW-0812">Transmembrane</keyword>
<dbReference type="RefSeq" id="WP_012058590.1">
    <property type="nucleotide sequence ID" value="NZ_CP073279.1"/>
</dbReference>
<protein>
    <submittedName>
        <fullName evidence="2">HXXEE domain-containing protein</fullName>
    </submittedName>
</protein>
<gene>
    <name evidence="2" type="ORF">IS491_19670</name>
</gene>
<keyword evidence="1" id="KW-1133">Transmembrane helix</keyword>
<dbReference type="OMA" id="TLPYCIY"/>
<organism evidence="2 3">
    <name type="scientific">Clostridium beijerinckii</name>
    <name type="common">Clostridium MP</name>
    <dbReference type="NCBI Taxonomy" id="1520"/>
    <lineage>
        <taxon>Bacteria</taxon>
        <taxon>Bacillati</taxon>
        <taxon>Bacillota</taxon>
        <taxon>Clostridia</taxon>
        <taxon>Eubacteriales</taxon>
        <taxon>Clostridiaceae</taxon>
        <taxon>Clostridium</taxon>
    </lineage>
</organism>
<evidence type="ECO:0000256" key="1">
    <source>
        <dbReference type="SAM" id="Phobius"/>
    </source>
</evidence>
<sequence>MSNMQAIIWFFPIVFIIHDFEEIIFIQSWINKNRYYLSEKFPKLSKKLFPHFDNITTASFAFGVAEEFILIIIITIISCKTNWFNLWIGLFIAFTTHLIIHCFQALIIRKYVPAIVTSIIFLPICINIIKSIAKVYTSNIIISYSVLGFIIMLVNLYIAHKCMDLFSKQLFRYWKFKFKLTITTYIIVITLLLR</sequence>
<dbReference type="Pfam" id="PF13787">
    <property type="entry name" value="HXXEE"/>
    <property type="match status" value="1"/>
</dbReference>
<evidence type="ECO:0000313" key="3">
    <source>
        <dbReference type="Proteomes" id="UP000631418"/>
    </source>
</evidence>
<dbReference type="InterPro" id="IPR025671">
    <property type="entry name" value="HXXEE"/>
</dbReference>
<accession>A0AAE2RSA2</accession>
<name>A0AAE2RSA2_CLOBE</name>